<dbReference type="InterPro" id="IPR014955">
    <property type="entry name" value="DUF1826"/>
</dbReference>
<reference evidence="2 3" key="1">
    <citation type="submission" date="2024-05" db="EMBL/GenBank/DDBJ databases">
        <authorList>
            <person name="Duchaud E."/>
        </authorList>
    </citation>
    <scope>NUCLEOTIDE SEQUENCE [LARGE SCALE GENOMIC DNA]</scope>
    <source>
        <strain evidence="2">Ena-SAMPLE-TAB-13-05-2024-13:56:06:370-140305</strain>
    </source>
</reference>
<evidence type="ECO:0008006" key="4">
    <source>
        <dbReference type="Google" id="ProtNLM"/>
    </source>
</evidence>
<evidence type="ECO:0000313" key="2">
    <source>
        <dbReference type="EMBL" id="CAL2105386.1"/>
    </source>
</evidence>
<evidence type="ECO:0000313" key="3">
    <source>
        <dbReference type="Proteomes" id="UP001497602"/>
    </source>
</evidence>
<feature type="coiled-coil region" evidence="1">
    <location>
        <begin position="22"/>
        <end position="49"/>
    </location>
</feature>
<accession>A0ABM9PIE0</accession>
<sequence length="211" mass="23889">MKPTTVIKNWITGTTPDILKKIHQKDINVAIYNRNIDSLQEEINNLLKQDISVIGSGSISNILNEVAKIITPNKFYLTYKDIKNSLILFSKVTGTNSFQLLIETINTNMCRKFHTDVNDLRMLCTYSGPGTLWLTEDNINRKALDTYKANESIVINENNIQQAQTGAVIILKGSVYKEKTKAAVHRSPTIEENGEKRILLRIDTTNFLKTC</sequence>
<dbReference type="RefSeq" id="WP_348702302.1">
    <property type="nucleotide sequence ID" value="NZ_CAXIYA010000002.1"/>
</dbReference>
<organism evidence="2 3">
    <name type="scientific">Tenacibaculum vairaonense</name>
    <dbReference type="NCBI Taxonomy" id="3137860"/>
    <lineage>
        <taxon>Bacteria</taxon>
        <taxon>Pseudomonadati</taxon>
        <taxon>Bacteroidota</taxon>
        <taxon>Flavobacteriia</taxon>
        <taxon>Flavobacteriales</taxon>
        <taxon>Flavobacteriaceae</taxon>
        <taxon>Tenacibaculum</taxon>
    </lineage>
</organism>
<comment type="caution">
    <text evidence="2">The sequence shown here is derived from an EMBL/GenBank/DDBJ whole genome shotgun (WGS) entry which is preliminary data.</text>
</comment>
<evidence type="ECO:0000256" key="1">
    <source>
        <dbReference type="SAM" id="Coils"/>
    </source>
</evidence>
<protein>
    <recommendedName>
        <fullName evidence="4">DUF1826 domain-containing protein</fullName>
    </recommendedName>
</protein>
<dbReference type="Proteomes" id="UP001497602">
    <property type="component" value="Unassembled WGS sequence"/>
</dbReference>
<keyword evidence="3" id="KW-1185">Reference proteome</keyword>
<gene>
    <name evidence="2" type="ORF">T190115A13A_150017</name>
</gene>
<name>A0ABM9PIE0_9FLAO</name>
<keyword evidence="1" id="KW-0175">Coiled coil</keyword>
<proteinExistence type="predicted"/>
<dbReference type="EMBL" id="CAXJRC010000006">
    <property type="protein sequence ID" value="CAL2105386.1"/>
    <property type="molecule type" value="Genomic_DNA"/>
</dbReference>
<dbReference type="Pfam" id="PF08856">
    <property type="entry name" value="DUF1826"/>
    <property type="match status" value="1"/>
</dbReference>